<protein>
    <submittedName>
        <fullName evidence="2">Uncharacterized protein</fullName>
    </submittedName>
</protein>
<gene>
    <name evidence="2" type="primary">ORF14638</name>
</gene>
<dbReference type="AlphaFoldDB" id="A0A0B6Y6A5"/>
<dbReference type="EMBL" id="HACG01004982">
    <property type="protein sequence ID" value="CEK51847.1"/>
    <property type="molecule type" value="Transcribed_RNA"/>
</dbReference>
<evidence type="ECO:0000313" key="2">
    <source>
        <dbReference type="EMBL" id="CEK51847.1"/>
    </source>
</evidence>
<reference evidence="2" key="1">
    <citation type="submission" date="2014-12" db="EMBL/GenBank/DDBJ databases">
        <title>Insight into the proteome of Arion vulgaris.</title>
        <authorList>
            <person name="Aradska J."/>
            <person name="Bulat T."/>
            <person name="Smidak R."/>
            <person name="Sarate P."/>
            <person name="Gangsoo J."/>
            <person name="Sialana F."/>
            <person name="Bilban M."/>
            <person name="Lubec G."/>
        </authorList>
    </citation>
    <scope>NUCLEOTIDE SEQUENCE</scope>
    <source>
        <tissue evidence="2">Skin</tissue>
    </source>
</reference>
<proteinExistence type="predicted"/>
<feature type="non-terminal residue" evidence="2">
    <location>
        <position position="1"/>
    </location>
</feature>
<feature type="region of interest" description="Disordered" evidence="1">
    <location>
        <begin position="1"/>
        <end position="50"/>
    </location>
</feature>
<accession>A0A0B6Y6A5</accession>
<evidence type="ECO:0000256" key="1">
    <source>
        <dbReference type="SAM" id="MobiDB-lite"/>
    </source>
</evidence>
<sequence>QQLDSFNDKYLLNRTVKDKPPMKSGRSTKDSNSQIDTGKSSFVNSEQGTTDLTNTCTDFIFPLLYSLLGDTRETADHVL</sequence>
<feature type="compositionally biased region" description="Polar residues" evidence="1">
    <location>
        <begin position="30"/>
        <end position="50"/>
    </location>
</feature>
<name>A0A0B6Y6A5_9EUPU</name>
<organism evidence="2">
    <name type="scientific">Arion vulgaris</name>
    <dbReference type="NCBI Taxonomy" id="1028688"/>
    <lineage>
        <taxon>Eukaryota</taxon>
        <taxon>Metazoa</taxon>
        <taxon>Spiralia</taxon>
        <taxon>Lophotrochozoa</taxon>
        <taxon>Mollusca</taxon>
        <taxon>Gastropoda</taxon>
        <taxon>Heterobranchia</taxon>
        <taxon>Euthyneura</taxon>
        <taxon>Panpulmonata</taxon>
        <taxon>Eupulmonata</taxon>
        <taxon>Stylommatophora</taxon>
        <taxon>Helicina</taxon>
        <taxon>Arionoidea</taxon>
        <taxon>Arionidae</taxon>
        <taxon>Arion</taxon>
    </lineage>
</organism>